<comment type="similarity">
    <text evidence="7">Belongs to the chloroperoxidase family.</text>
</comment>
<keyword evidence="5" id="KW-0560">Oxidoreductase</keyword>
<keyword evidence="4" id="KW-0479">Metal-binding</keyword>
<name>A0A067N000_BOTB1</name>
<reference evidence="10" key="1">
    <citation type="journal article" date="2014" name="Proc. Natl. Acad. Sci. U.S.A.">
        <title>Extensive sampling of basidiomycete genomes demonstrates inadequacy of the white-rot/brown-rot paradigm for wood decay fungi.</title>
        <authorList>
            <person name="Riley R."/>
            <person name="Salamov A.A."/>
            <person name="Brown D.W."/>
            <person name="Nagy L.G."/>
            <person name="Floudas D."/>
            <person name="Held B.W."/>
            <person name="Levasseur A."/>
            <person name="Lombard V."/>
            <person name="Morin E."/>
            <person name="Otillar R."/>
            <person name="Lindquist E.A."/>
            <person name="Sun H."/>
            <person name="LaButti K.M."/>
            <person name="Schmutz J."/>
            <person name="Jabbour D."/>
            <person name="Luo H."/>
            <person name="Baker S.E."/>
            <person name="Pisabarro A.G."/>
            <person name="Walton J.D."/>
            <person name="Blanchette R.A."/>
            <person name="Henrissat B."/>
            <person name="Martin F."/>
            <person name="Cullen D."/>
            <person name="Hibbett D.S."/>
            <person name="Grigoriev I.V."/>
        </authorList>
    </citation>
    <scope>NUCLEOTIDE SEQUENCE [LARGE SCALE GENOMIC DNA]</scope>
    <source>
        <strain evidence="10">FD-172 SS1</strain>
    </source>
</reference>
<keyword evidence="3" id="KW-0349">Heme</keyword>
<gene>
    <name evidence="9" type="ORF">BOTBODRAFT_574206</name>
</gene>
<dbReference type="InterPro" id="IPR036851">
    <property type="entry name" value="Chloroperoxidase-like_sf"/>
</dbReference>
<dbReference type="Proteomes" id="UP000027195">
    <property type="component" value="Unassembled WGS sequence"/>
</dbReference>
<evidence type="ECO:0000259" key="8">
    <source>
        <dbReference type="PROSITE" id="PS51405"/>
    </source>
</evidence>
<keyword evidence="10" id="KW-1185">Reference proteome</keyword>
<dbReference type="EMBL" id="KL198023">
    <property type="protein sequence ID" value="KDQ17472.1"/>
    <property type="molecule type" value="Genomic_DNA"/>
</dbReference>
<evidence type="ECO:0000256" key="2">
    <source>
        <dbReference type="ARBA" id="ARBA00022559"/>
    </source>
</evidence>
<evidence type="ECO:0000256" key="7">
    <source>
        <dbReference type="ARBA" id="ARBA00025795"/>
    </source>
</evidence>
<dbReference type="PANTHER" id="PTHR33577">
    <property type="entry name" value="STERIGMATOCYSTIN BIOSYNTHESIS PEROXIDASE STCC-RELATED"/>
    <property type="match status" value="1"/>
</dbReference>
<dbReference type="InParanoid" id="A0A067N000"/>
<dbReference type="GO" id="GO:0046872">
    <property type="term" value="F:metal ion binding"/>
    <property type="evidence" value="ECO:0007669"/>
    <property type="project" value="UniProtKB-KW"/>
</dbReference>
<evidence type="ECO:0000256" key="3">
    <source>
        <dbReference type="ARBA" id="ARBA00022617"/>
    </source>
</evidence>
<dbReference type="OrthoDB" id="407298at2759"/>
<keyword evidence="2" id="KW-0575">Peroxidase</keyword>
<keyword evidence="6" id="KW-0408">Iron</keyword>
<dbReference type="HOGENOM" id="CLU_050230_1_0_1"/>
<dbReference type="PANTHER" id="PTHR33577:SF18">
    <property type="entry name" value="HEME HALOPEROXIDASE FAMILY PROFILE DOMAIN-CONTAINING PROTEIN"/>
    <property type="match status" value="1"/>
</dbReference>
<evidence type="ECO:0000256" key="5">
    <source>
        <dbReference type="ARBA" id="ARBA00023002"/>
    </source>
</evidence>
<dbReference type="InterPro" id="IPR000028">
    <property type="entry name" value="Chloroperoxidase"/>
</dbReference>
<dbReference type="Pfam" id="PF01328">
    <property type="entry name" value="Peroxidase_2"/>
    <property type="match status" value="1"/>
</dbReference>
<proteinExistence type="inferred from homology"/>
<protein>
    <recommendedName>
        <fullName evidence="8">Heme haloperoxidase family profile domain-containing protein</fullName>
    </recommendedName>
</protein>
<dbReference type="PROSITE" id="PS51405">
    <property type="entry name" value="HEME_HALOPEROXIDASE"/>
    <property type="match status" value="1"/>
</dbReference>
<organism evidence="9 10">
    <name type="scientific">Botryobasidium botryosum (strain FD-172 SS1)</name>
    <dbReference type="NCBI Taxonomy" id="930990"/>
    <lineage>
        <taxon>Eukaryota</taxon>
        <taxon>Fungi</taxon>
        <taxon>Dikarya</taxon>
        <taxon>Basidiomycota</taxon>
        <taxon>Agaricomycotina</taxon>
        <taxon>Agaricomycetes</taxon>
        <taxon>Cantharellales</taxon>
        <taxon>Botryobasidiaceae</taxon>
        <taxon>Botryobasidium</taxon>
    </lineage>
</organism>
<dbReference type="SUPFAM" id="SSF47571">
    <property type="entry name" value="Cloroperoxidase"/>
    <property type="match status" value="1"/>
</dbReference>
<dbReference type="Gene3D" id="1.10.489.10">
    <property type="entry name" value="Chloroperoxidase-like"/>
    <property type="match status" value="1"/>
</dbReference>
<evidence type="ECO:0000313" key="9">
    <source>
        <dbReference type="EMBL" id="KDQ17472.1"/>
    </source>
</evidence>
<dbReference type="STRING" id="930990.A0A067N000"/>
<sequence>MPELLPLRVAGLALVKTPGALVRGLWSLLRTVGGLGALTLWDLVLVLINNVTFKRRVGSVIPPGLPGHNGVWPEFVPPTPSDSRSPCPVLNAMANHGILPRNGRDIPLDVLAKKIDQTCNVSPTVTRSVNAALESNFGRRIIDLGDLCSPNVIEHEASLTREDFYFQPDVSKPSASLCKRLLAQAGDRPTLSAADFSRFASIRRAESKAHNPHFYMTLGHKLFGSANCAVLYEVFGGRVDDIEVMLLEERFRDGWEPRCRGRMGFTNAQFHLRTLQIELGIKSVKADPFSDAAAVEPRPERS</sequence>
<evidence type="ECO:0000256" key="4">
    <source>
        <dbReference type="ARBA" id="ARBA00022723"/>
    </source>
</evidence>
<accession>A0A067N000</accession>
<comment type="cofactor">
    <cofactor evidence="1">
        <name>heme b</name>
        <dbReference type="ChEBI" id="CHEBI:60344"/>
    </cofactor>
</comment>
<evidence type="ECO:0000313" key="10">
    <source>
        <dbReference type="Proteomes" id="UP000027195"/>
    </source>
</evidence>
<feature type="domain" description="Heme haloperoxidase family profile" evidence="8">
    <location>
        <begin position="71"/>
        <end position="272"/>
    </location>
</feature>
<dbReference type="GO" id="GO:0004601">
    <property type="term" value="F:peroxidase activity"/>
    <property type="evidence" value="ECO:0007669"/>
    <property type="project" value="UniProtKB-KW"/>
</dbReference>
<evidence type="ECO:0000256" key="6">
    <source>
        <dbReference type="ARBA" id="ARBA00023004"/>
    </source>
</evidence>
<dbReference type="AlphaFoldDB" id="A0A067N000"/>
<evidence type="ECO:0000256" key="1">
    <source>
        <dbReference type="ARBA" id="ARBA00001970"/>
    </source>
</evidence>